<proteinExistence type="predicted"/>
<reference evidence="3 5" key="2">
    <citation type="journal article" date="2019" name="Nat. Med.">
        <title>A library of human gut bacterial isolates paired with longitudinal multiomics data enables mechanistic microbiome research.</title>
        <authorList>
            <person name="Poyet M."/>
            <person name="Groussin M."/>
            <person name="Gibbons S.M."/>
            <person name="Avila-Pacheco J."/>
            <person name="Jiang X."/>
            <person name="Kearney S.M."/>
            <person name="Perrotta A.R."/>
            <person name="Berdy B."/>
            <person name="Zhao S."/>
            <person name="Lieberman T.D."/>
            <person name="Swanson P.K."/>
            <person name="Smith M."/>
            <person name="Roesemann S."/>
            <person name="Alexander J.E."/>
            <person name="Rich S.A."/>
            <person name="Livny J."/>
            <person name="Vlamakis H."/>
            <person name="Clish C."/>
            <person name="Bullock K."/>
            <person name="Deik A."/>
            <person name="Scott J."/>
            <person name="Pierce K.A."/>
            <person name="Xavier R.J."/>
            <person name="Alm E.J."/>
        </authorList>
    </citation>
    <scope>NUCLEOTIDE SEQUENCE [LARGE SCALE GENOMIC DNA]</scope>
    <source>
        <strain evidence="3 5">BIOML-A6</strain>
    </source>
</reference>
<dbReference type="RefSeq" id="WP_029429135.1">
    <property type="nucleotide sequence ID" value="NZ_CABMLT010000022.1"/>
</dbReference>
<evidence type="ECO:0000313" key="4">
    <source>
        <dbReference type="Proteomes" id="UP000061809"/>
    </source>
</evidence>
<organism evidence="2 4">
    <name type="scientific">Bacteroides cellulosilyticus</name>
    <dbReference type="NCBI Taxonomy" id="246787"/>
    <lineage>
        <taxon>Bacteria</taxon>
        <taxon>Pseudomonadati</taxon>
        <taxon>Bacteroidota</taxon>
        <taxon>Bacteroidia</taxon>
        <taxon>Bacteroidales</taxon>
        <taxon>Bacteroidaceae</taxon>
        <taxon>Bacteroides</taxon>
    </lineage>
</organism>
<dbReference type="Proteomes" id="UP000448877">
    <property type="component" value="Unassembled WGS sequence"/>
</dbReference>
<dbReference type="EMBL" id="CP012801">
    <property type="protein sequence ID" value="ALJ62335.1"/>
    <property type="molecule type" value="Genomic_DNA"/>
</dbReference>
<dbReference type="Pfam" id="PF16150">
    <property type="entry name" value="DUF4858"/>
    <property type="match status" value="1"/>
</dbReference>
<feature type="signal peptide" evidence="1">
    <location>
        <begin position="1"/>
        <end position="20"/>
    </location>
</feature>
<dbReference type="KEGG" id="bcel:BcellWH2_05127"/>
<dbReference type="InterPro" id="IPR032338">
    <property type="entry name" value="DUF4858"/>
</dbReference>
<feature type="chain" id="PRO_5013461367" evidence="1">
    <location>
        <begin position="21"/>
        <end position="227"/>
    </location>
</feature>
<dbReference type="AlphaFoldDB" id="A0A0P0GXR4"/>
<dbReference type="Proteomes" id="UP000061809">
    <property type="component" value="Chromosome"/>
</dbReference>
<dbReference type="EMBL" id="VVYV01000018">
    <property type="protein sequence ID" value="KAA5418167.1"/>
    <property type="molecule type" value="Genomic_DNA"/>
</dbReference>
<protein>
    <submittedName>
        <fullName evidence="3">DUF4858 domain-containing protein</fullName>
    </submittedName>
</protein>
<accession>A0A0P0GXR4</accession>
<evidence type="ECO:0000313" key="5">
    <source>
        <dbReference type="Proteomes" id="UP000448877"/>
    </source>
</evidence>
<evidence type="ECO:0000313" key="3">
    <source>
        <dbReference type="EMBL" id="KAA5418167.1"/>
    </source>
</evidence>
<reference evidence="2 4" key="1">
    <citation type="journal article" date="2015" name="Science">
        <title>Genetic determinants of in vivo fitness and diet responsiveness in multiple human gut Bacteroides.</title>
        <authorList>
            <person name="Wu M."/>
            <person name="McNulty N.P."/>
            <person name="Rodionov D.A."/>
            <person name="Khoroshkin M.S."/>
            <person name="Griffin N.W."/>
            <person name="Cheng J."/>
            <person name="Latreille P."/>
            <person name="Kerstetter R.A."/>
            <person name="Terrapon N."/>
            <person name="Henrissat B."/>
            <person name="Osterman A.L."/>
            <person name="Gordon J.I."/>
        </authorList>
    </citation>
    <scope>NUCLEOTIDE SEQUENCE [LARGE SCALE GENOMIC DNA]</scope>
    <source>
        <strain evidence="2 4">WH2</strain>
    </source>
</reference>
<evidence type="ECO:0000256" key="1">
    <source>
        <dbReference type="SAM" id="SignalP"/>
    </source>
</evidence>
<dbReference type="PATRIC" id="fig|246787.4.peg.5295"/>
<name>A0A0P0GXR4_9BACE</name>
<evidence type="ECO:0000313" key="2">
    <source>
        <dbReference type="EMBL" id="ALJ62335.1"/>
    </source>
</evidence>
<sequence>MRKYCTIIGLLLVVVLSVCAQNWTPQDSLRLRRLLDGEGEIKLNPEVLKEMGVQEPLGKQQISMEKRWLDFNTTLPEIPNTPKKKVVLTLRPYTATTKYNWDPVYQKKIKIDKDTWRGDPFYELKILRIYSDWAKTPFEKGVRKSMDEIEATGMRYRMTERANNMAVGSWQGASGGLGFSGDFMAPFTKEFWNVKGRKRRARTLEVLRAYGDSITVRGKEPVKTIKN</sequence>
<keyword evidence="1" id="KW-0732">Signal</keyword>
<dbReference type="eggNOG" id="ENOG5033R39">
    <property type="taxonomic scope" value="Bacteria"/>
</dbReference>
<gene>
    <name evidence="2" type="ORF">BcellWH2_05127</name>
    <name evidence="3" type="ORF">F2Y81_12015</name>
</gene>
<dbReference type="STRING" id="246787.BcellWH2_05127"/>